<evidence type="ECO:0000313" key="2">
    <source>
        <dbReference type="EMBL" id="BDZ76400.1"/>
    </source>
</evidence>
<keyword evidence="3" id="KW-1185">Reference proteome</keyword>
<proteinExistence type="predicted"/>
<protein>
    <recommendedName>
        <fullName evidence="1">PrcB C-terminal domain-containing protein</fullName>
    </recommendedName>
</protein>
<evidence type="ECO:0000259" key="1">
    <source>
        <dbReference type="Pfam" id="PF14343"/>
    </source>
</evidence>
<organism evidence="2 3">
    <name type="scientific">Claveliimonas bilis</name>
    <dbReference type="NCBI Taxonomy" id="3028070"/>
    <lineage>
        <taxon>Bacteria</taxon>
        <taxon>Bacillati</taxon>
        <taxon>Bacillota</taxon>
        <taxon>Clostridia</taxon>
        <taxon>Lachnospirales</taxon>
        <taxon>Lachnospiraceae</taxon>
        <taxon>Claveliimonas</taxon>
    </lineage>
</organism>
<evidence type="ECO:0000313" key="3">
    <source>
        <dbReference type="Proteomes" id="UP001305815"/>
    </source>
</evidence>
<dbReference type="Pfam" id="PF14343">
    <property type="entry name" value="PrcB_C"/>
    <property type="match status" value="1"/>
</dbReference>
<sequence>MVKENKEKTGDIEYTVVKEEELPKELQKQIEQKKEDPMKISYGDQGMLYIVRGYGEKDTEGYQAEVRELYETKNAIYIRTYLKGPESEEEAKEKKTCPYVAVKMPYSAKKIRFDE</sequence>
<reference evidence="3" key="1">
    <citation type="journal article" date="2023" name="Int. J. Syst. Evol. Microbiol.">
        <title>Claveliimonas bilis gen. nov., sp. nov., deoxycholic acid-producing bacteria isolated from human faeces, and reclassification of Sellimonas monacensis Zenner et al. 2021 as Claveliimonas monacensis comb. nov.</title>
        <authorList>
            <person name="Hisatomi A."/>
            <person name="Kastawa N.W.E.P.G."/>
            <person name="Song I."/>
            <person name="Ohkuma M."/>
            <person name="Fukiya S."/>
            <person name="Sakamoto M."/>
        </authorList>
    </citation>
    <scope>NUCLEOTIDE SEQUENCE [LARGE SCALE GENOMIC DNA]</scope>
    <source>
        <strain evidence="3">12BBH14</strain>
    </source>
</reference>
<gene>
    <name evidence="2" type="ORF">Lac1_05830</name>
</gene>
<name>A0ABN6YV37_9FIRM</name>
<feature type="domain" description="PrcB C-terminal" evidence="1">
    <location>
        <begin position="48"/>
        <end position="105"/>
    </location>
</feature>
<dbReference type="Proteomes" id="UP001305815">
    <property type="component" value="Chromosome"/>
</dbReference>
<dbReference type="EMBL" id="AP027742">
    <property type="protein sequence ID" value="BDZ76400.1"/>
    <property type="molecule type" value="Genomic_DNA"/>
</dbReference>
<dbReference type="InterPro" id="IPR025748">
    <property type="entry name" value="PrcB_C_dom"/>
</dbReference>
<accession>A0ABN6YV37</accession>